<sequence>MIHHLVLLKCKADVNQSQIDEMFDQLNALVGIIPGLLSCKGGNNNSPEGISHGYTHAFVMQFENADARDNYLPHPAHKKVQPIIHALLVEGSDSALALDF</sequence>
<proteinExistence type="predicted"/>
<protein>
    <submittedName>
        <fullName evidence="3">Dabb family protein</fullName>
    </submittedName>
</protein>
<dbReference type="InterPro" id="IPR044662">
    <property type="entry name" value="HS1/DABB1-like"/>
</dbReference>
<dbReference type="InterPro" id="IPR013097">
    <property type="entry name" value="Dabb"/>
</dbReference>
<dbReference type="InterPro" id="IPR011008">
    <property type="entry name" value="Dimeric_a/b-barrel"/>
</dbReference>
<evidence type="ECO:0000313" key="4">
    <source>
        <dbReference type="Proteomes" id="UP001528823"/>
    </source>
</evidence>
<accession>A0ABT5UAS2</accession>
<comment type="caution">
    <text evidence="3">The sequence shown here is derived from an EMBL/GenBank/DDBJ whole genome shotgun (WGS) entry which is preliminary data.</text>
</comment>
<organism evidence="3 4">
    <name type="scientific">Spartinivicinus poritis</name>
    <dbReference type="NCBI Taxonomy" id="2994640"/>
    <lineage>
        <taxon>Bacteria</taxon>
        <taxon>Pseudomonadati</taxon>
        <taxon>Pseudomonadota</taxon>
        <taxon>Gammaproteobacteria</taxon>
        <taxon>Oceanospirillales</taxon>
        <taxon>Zooshikellaceae</taxon>
        <taxon>Spartinivicinus</taxon>
    </lineage>
</organism>
<dbReference type="PANTHER" id="PTHR33178">
    <property type="match status" value="1"/>
</dbReference>
<evidence type="ECO:0000256" key="1">
    <source>
        <dbReference type="ARBA" id="ARBA00011738"/>
    </source>
</evidence>
<evidence type="ECO:0000259" key="2">
    <source>
        <dbReference type="PROSITE" id="PS51502"/>
    </source>
</evidence>
<dbReference type="SUPFAM" id="SSF54909">
    <property type="entry name" value="Dimeric alpha+beta barrel"/>
    <property type="match status" value="1"/>
</dbReference>
<dbReference type="PROSITE" id="PS51502">
    <property type="entry name" value="S_R_A_B_BARREL"/>
    <property type="match status" value="1"/>
</dbReference>
<dbReference type="Proteomes" id="UP001528823">
    <property type="component" value="Unassembled WGS sequence"/>
</dbReference>
<dbReference type="PANTHER" id="PTHR33178:SF10">
    <property type="entry name" value="STRESS-RESPONSE A_B BARREL DOMAIN-CONTAINING PROTEIN"/>
    <property type="match status" value="1"/>
</dbReference>
<dbReference type="RefSeq" id="WP_274689816.1">
    <property type="nucleotide sequence ID" value="NZ_JAPMOU010000021.1"/>
</dbReference>
<name>A0ABT5UAS2_9GAMM</name>
<dbReference type="Pfam" id="PF07876">
    <property type="entry name" value="Dabb"/>
    <property type="match status" value="1"/>
</dbReference>
<reference evidence="3 4" key="1">
    <citation type="submission" date="2022-11" db="EMBL/GenBank/DDBJ databases">
        <title>Spartinivicinus poritis sp. nov., isolated from scleractinian coral Porites lutea.</title>
        <authorList>
            <person name="Zhang G."/>
            <person name="Cai L."/>
            <person name="Wei Q."/>
        </authorList>
    </citation>
    <scope>NUCLEOTIDE SEQUENCE [LARGE SCALE GENOMIC DNA]</scope>
    <source>
        <strain evidence="3 4">A2-2</strain>
    </source>
</reference>
<comment type="subunit">
    <text evidence="1">Homodimer.</text>
</comment>
<keyword evidence="4" id="KW-1185">Reference proteome</keyword>
<evidence type="ECO:0000313" key="3">
    <source>
        <dbReference type="EMBL" id="MDE1463478.1"/>
    </source>
</evidence>
<dbReference type="EMBL" id="JAPMOU010000021">
    <property type="protein sequence ID" value="MDE1463478.1"/>
    <property type="molecule type" value="Genomic_DNA"/>
</dbReference>
<feature type="domain" description="Stress-response A/B barrel" evidence="2">
    <location>
        <begin position="2"/>
        <end position="100"/>
    </location>
</feature>
<dbReference type="SMART" id="SM00886">
    <property type="entry name" value="Dabb"/>
    <property type="match status" value="1"/>
</dbReference>
<dbReference type="Gene3D" id="3.30.70.100">
    <property type="match status" value="1"/>
</dbReference>
<gene>
    <name evidence="3" type="ORF">ORQ98_16085</name>
</gene>